<comment type="caution">
    <text evidence="1">The sequence shown here is derived from an EMBL/GenBank/DDBJ whole genome shotgun (WGS) entry which is preliminary data.</text>
</comment>
<protein>
    <submittedName>
        <fullName evidence="1">6007_t:CDS:1</fullName>
    </submittedName>
</protein>
<accession>A0ACA9M9K6</accession>
<gene>
    <name evidence="1" type="ORF">RPERSI_LOCUS5043</name>
</gene>
<name>A0ACA9M9K6_9GLOM</name>
<reference evidence="1" key="1">
    <citation type="submission" date="2021-06" db="EMBL/GenBank/DDBJ databases">
        <authorList>
            <person name="Kallberg Y."/>
            <person name="Tangrot J."/>
            <person name="Rosling A."/>
        </authorList>
    </citation>
    <scope>NUCLEOTIDE SEQUENCE</scope>
    <source>
        <strain evidence="1">MA461A</strain>
    </source>
</reference>
<evidence type="ECO:0000313" key="2">
    <source>
        <dbReference type="Proteomes" id="UP000789920"/>
    </source>
</evidence>
<dbReference type="Proteomes" id="UP000789920">
    <property type="component" value="Unassembled WGS sequence"/>
</dbReference>
<organism evidence="1 2">
    <name type="scientific">Racocetra persica</name>
    <dbReference type="NCBI Taxonomy" id="160502"/>
    <lineage>
        <taxon>Eukaryota</taxon>
        <taxon>Fungi</taxon>
        <taxon>Fungi incertae sedis</taxon>
        <taxon>Mucoromycota</taxon>
        <taxon>Glomeromycotina</taxon>
        <taxon>Glomeromycetes</taxon>
        <taxon>Diversisporales</taxon>
        <taxon>Gigasporaceae</taxon>
        <taxon>Racocetra</taxon>
    </lineage>
</organism>
<feature type="non-terminal residue" evidence="1">
    <location>
        <position position="1"/>
    </location>
</feature>
<sequence>GHFGHRIDQDIAFPSEILDIICQDRIDQTVSCQYNETLDKIDEMERNQHSGIINLQNTNERYFEACMKAYLASEEACRQGRRARNLHDVSRLQCFNNILDFSGINFPSTLRDINIFEENNPNYAINVFYPAPEKMIKSKQLEREENLRNHRNINEISPGLNTHYCLINGENGWNRIMRNWNKHHGTTATVEIILMLGKEKSSQKKAIENVPFYFVKDLEADSDLVENNIINEKTLKLQKQKPNSYSYALIKTDRKLAKKIVRRTSNSIAELWESMQRDLEEIIKPKLRNPEKIKMTECDWRTHNSARKCYICEGPLHKTRYNKVKYFDTSRKFIGASHYGCVKIKCEATEEKLAEAIYHTEGLSIEEENIFKTASKCCICKMKLHADINKNKVRDHDHFTRKYHGLAHRSCNLQLCIKPDEIKIPLIYHGGKHYDFHHEIRELGLINSCQFQFPLLEKVASNLCGQKKTQSNWPNVFQLWTEYSLAFAFITYTKNQKQYDHAQKVWEEAKCETFRNYHDLYLRTDVLILANSIQRFRITMKEVSGLDPLNYITLSSFAFDMAKKITKVKLELFHKGQKDMHEFIQR</sequence>
<dbReference type="EMBL" id="CAJVQC010007377">
    <property type="protein sequence ID" value="CAG8578511.1"/>
    <property type="molecule type" value="Genomic_DNA"/>
</dbReference>
<proteinExistence type="predicted"/>
<evidence type="ECO:0000313" key="1">
    <source>
        <dbReference type="EMBL" id="CAG8578511.1"/>
    </source>
</evidence>
<keyword evidence="2" id="KW-1185">Reference proteome</keyword>